<dbReference type="PROSITE" id="PS51186">
    <property type="entry name" value="GNAT"/>
    <property type="match status" value="1"/>
</dbReference>
<dbReference type="SUPFAM" id="SSF55729">
    <property type="entry name" value="Acyl-CoA N-acyltransferases (Nat)"/>
    <property type="match status" value="1"/>
</dbReference>
<keyword evidence="2" id="KW-0808">Transferase</keyword>
<reference evidence="2 3" key="1">
    <citation type="submission" date="2017-04" db="EMBL/GenBank/DDBJ databases">
        <authorList>
            <person name="Afonso C.L."/>
            <person name="Miller P.J."/>
            <person name="Scott M.A."/>
            <person name="Spackman E."/>
            <person name="Goraichik I."/>
            <person name="Dimitrov K.M."/>
            <person name="Suarez D.L."/>
            <person name="Swayne D.E."/>
        </authorList>
    </citation>
    <scope>NUCLEOTIDE SEQUENCE [LARGE SCALE GENOMIC DNA]</scope>
    <source>
        <strain evidence="2 3">11</strain>
    </source>
</reference>
<dbReference type="EMBL" id="FXAZ01000005">
    <property type="protein sequence ID" value="SMG53761.1"/>
    <property type="molecule type" value="Genomic_DNA"/>
</dbReference>
<evidence type="ECO:0000313" key="2">
    <source>
        <dbReference type="EMBL" id="SMG53761.1"/>
    </source>
</evidence>
<dbReference type="Proteomes" id="UP000193834">
    <property type="component" value="Unassembled WGS sequence"/>
</dbReference>
<protein>
    <submittedName>
        <fullName evidence="2">Protein N-acetyltransferase, RimJ/RimL family</fullName>
    </submittedName>
</protein>
<dbReference type="GO" id="GO:0016747">
    <property type="term" value="F:acyltransferase activity, transferring groups other than amino-acyl groups"/>
    <property type="evidence" value="ECO:0007669"/>
    <property type="project" value="InterPro"/>
</dbReference>
<proteinExistence type="predicted"/>
<dbReference type="PANTHER" id="PTHR43415">
    <property type="entry name" value="SPERMIDINE N(1)-ACETYLTRANSFERASE"/>
    <property type="match status" value="1"/>
</dbReference>
<dbReference type="AlphaFoldDB" id="A0A1X7LIS7"/>
<sequence length="187" mass="21609">MDHSYRILSPRLLLRPLTEHDLEVIRTWPNHASTRIWFHDYQPIDIDRAVNDYERYRLNERDMMFVAVWMEQELAIGTASLSRIDLTMRTAELGKVYIGSPEAQGLSFGEEMVSALTAFGIGTLGLKQLELYVKVTNTRAIRVYMNCGYVHDRSYRHHRVKGATSSLIRMVYTVPRKRSIDASESQG</sequence>
<dbReference type="PANTHER" id="PTHR43415:SF3">
    <property type="entry name" value="GNAT-FAMILY ACETYLTRANSFERASE"/>
    <property type="match status" value="1"/>
</dbReference>
<evidence type="ECO:0000259" key="1">
    <source>
        <dbReference type="PROSITE" id="PS51186"/>
    </source>
</evidence>
<accession>A0A1X7LIS7</accession>
<name>A0A1X7LIS7_9BACL</name>
<dbReference type="InterPro" id="IPR016181">
    <property type="entry name" value="Acyl_CoA_acyltransferase"/>
</dbReference>
<keyword evidence="3" id="KW-1185">Reference proteome</keyword>
<organism evidence="2 3">
    <name type="scientific">Paenibacillus aquistagni</name>
    <dbReference type="NCBI Taxonomy" id="1852522"/>
    <lineage>
        <taxon>Bacteria</taxon>
        <taxon>Bacillati</taxon>
        <taxon>Bacillota</taxon>
        <taxon>Bacilli</taxon>
        <taxon>Bacillales</taxon>
        <taxon>Paenibacillaceae</taxon>
        <taxon>Paenibacillus</taxon>
    </lineage>
</organism>
<dbReference type="Gene3D" id="3.40.630.30">
    <property type="match status" value="1"/>
</dbReference>
<dbReference type="OrthoDB" id="9795206at2"/>
<gene>
    <name evidence="2" type="ORF">SAMN06295960_3562</name>
</gene>
<dbReference type="InterPro" id="IPR000182">
    <property type="entry name" value="GNAT_dom"/>
</dbReference>
<dbReference type="RefSeq" id="WP_085496392.1">
    <property type="nucleotide sequence ID" value="NZ_FXAZ01000005.1"/>
</dbReference>
<dbReference type="Pfam" id="PF13302">
    <property type="entry name" value="Acetyltransf_3"/>
    <property type="match status" value="1"/>
</dbReference>
<evidence type="ECO:0000313" key="3">
    <source>
        <dbReference type="Proteomes" id="UP000193834"/>
    </source>
</evidence>
<feature type="domain" description="N-acetyltransferase" evidence="1">
    <location>
        <begin position="12"/>
        <end position="175"/>
    </location>
</feature>
<dbReference type="STRING" id="1852522.SAMN06295960_3562"/>